<evidence type="ECO:0000313" key="2">
    <source>
        <dbReference type="Proteomes" id="UP000746612"/>
    </source>
</evidence>
<name>A0A9N8NHW7_GIBZA</name>
<protein>
    <submittedName>
        <fullName evidence="1">Uncharacterized protein</fullName>
    </submittedName>
</protein>
<dbReference type="Proteomes" id="UP000746612">
    <property type="component" value="Unassembled WGS sequence"/>
</dbReference>
<dbReference type="AlphaFoldDB" id="A0A9N8NHW7"/>
<evidence type="ECO:0000313" key="1">
    <source>
        <dbReference type="EMBL" id="CAG1975980.1"/>
    </source>
</evidence>
<accession>A0A9N8NHW7</accession>
<dbReference type="EMBL" id="CAJPIJ010000104">
    <property type="protein sequence ID" value="CAG1975980.1"/>
    <property type="molecule type" value="Genomic_DNA"/>
</dbReference>
<comment type="caution">
    <text evidence="1">The sequence shown here is derived from an EMBL/GenBank/DDBJ whole genome shotgun (WGS) entry which is preliminary data.</text>
</comment>
<organism evidence="1 2">
    <name type="scientific">Gibberella zeae</name>
    <name type="common">Wheat head blight fungus</name>
    <name type="synonym">Fusarium graminearum</name>
    <dbReference type="NCBI Taxonomy" id="5518"/>
    <lineage>
        <taxon>Eukaryota</taxon>
        <taxon>Fungi</taxon>
        <taxon>Dikarya</taxon>
        <taxon>Ascomycota</taxon>
        <taxon>Pezizomycotina</taxon>
        <taxon>Sordariomycetes</taxon>
        <taxon>Hypocreomycetidae</taxon>
        <taxon>Hypocreales</taxon>
        <taxon>Nectriaceae</taxon>
        <taxon>Fusarium</taxon>
    </lineage>
</organism>
<gene>
    <name evidence="1" type="ORF">MDCFG202_LOCUS142695</name>
</gene>
<sequence>GFSRGQTETVSYLHVGGAMTVCGISGAGKIVDPLEAIVRRDACTMSLSTKTGMVHRHCVRACMVDLAPSLNLPIRVLSKGENSDETGVSRRWCKTSSGRSHFIEHFALPVRLSVL</sequence>
<proteinExistence type="predicted"/>
<feature type="non-terminal residue" evidence="1">
    <location>
        <position position="1"/>
    </location>
</feature>
<reference evidence="1" key="1">
    <citation type="submission" date="2021-03" db="EMBL/GenBank/DDBJ databases">
        <authorList>
            <person name="Alouane T."/>
            <person name="Langin T."/>
            <person name="Bonhomme L."/>
        </authorList>
    </citation>
    <scope>NUCLEOTIDE SEQUENCE</scope>
    <source>
        <strain evidence="1">MDC_Fg202</strain>
    </source>
</reference>